<feature type="compositionally biased region" description="Basic and acidic residues" evidence="4">
    <location>
        <begin position="61"/>
        <end position="70"/>
    </location>
</feature>
<feature type="region of interest" description="Disordered" evidence="4">
    <location>
        <begin position="445"/>
        <end position="467"/>
    </location>
</feature>
<keyword evidence="3" id="KW-0539">Nucleus</keyword>
<comment type="similarity">
    <text evidence="2">Belongs to the ESS2 family.</text>
</comment>
<dbReference type="EMBL" id="CAADRA010005611">
    <property type="protein sequence ID" value="VFT91721.1"/>
    <property type="molecule type" value="Genomic_DNA"/>
</dbReference>
<protein>
    <submittedName>
        <fullName evidence="6">Aste57867_14905 protein</fullName>
    </submittedName>
</protein>
<organism evidence="6 7">
    <name type="scientific">Aphanomyces stellatus</name>
    <dbReference type="NCBI Taxonomy" id="120398"/>
    <lineage>
        <taxon>Eukaryota</taxon>
        <taxon>Sar</taxon>
        <taxon>Stramenopiles</taxon>
        <taxon>Oomycota</taxon>
        <taxon>Saprolegniomycetes</taxon>
        <taxon>Saprolegniales</taxon>
        <taxon>Verrucalvaceae</taxon>
        <taxon>Aphanomyces</taxon>
    </lineage>
</organism>
<dbReference type="GO" id="GO:0071013">
    <property type="term" value="C:catalytic step 2 spliceosome"/>
    <property type="evidence" value="ECO:0007669"/>
    <property type="project" value="TreeGrafter"/>
</dbReference>
<dbReference type="EMBL" id="VJMH01005590">
    <property type="protein sequence ID" value="KAF0694201.1"/>
    <property type="molecule type" value="Genomic_DNA"/>
</dbReference>
<evidence type="ECO:0000256" key="3">
    <source>
        <dbReference type="ARBA" id="ARBA00023242"/>
    </source>
</evidence>
<sequence>MAQSMSKKNVLEEEEYVGALDKIIERDFFPDLHKLKAHSMWLDALASNNPTLINEVREHLLQEKKARDAPRSSSNPEAKRKRRTPLPTPASSWDQPTPPRASEEDGFEPSEHDEGVHEDDDVASDLSGGAVATATMTLNHFIANHTSEDNAAFEELQEKAINDHKRKYHWAYEDTAGRGDAKLLLLKDGTWMSHERRQLMDKACETKLALEDNRPVAPDTWPFRVRNPLLFPPDLAVNRDICKLDVSSTSGDNVFLLENGASATGRTIAAVDSTSTALMSKKRTGAVAKKPMETVYSNSRFSATFLSAQNAIPDQPDLGDEVTKKPEDLVAMTPLLVPGGDASPMVTWGNIEATPMILRGDTPRASHGGPTFVIKDVSAREQLAHQMDARNKQVGRDFGMPHDDDATQRMKARHANTPTPLFSKKYTPTPLKSVLRTPGSIFGNDLHASYSTPMRRNNVPRPPPKKK</sequence>
<feature type="region of interest" description="Disordered" evidence="4">
    <location>
        <begin position="61"/>
        <end position="124"/>
    </location>
</feature>
<name>A0A485L4I8_9STRA</name>
<gene>
    <name evidence="6" type="primary">Aste57867_14905</name>
    <name evidence="5" type="ORF">As57867_014849</name>
    <name evidence="6" type="ORF">ASTE57867_14905</name>
</gene>
<accession>A0A485L4I8</accession>
<evidence type="ECO:0000256" key="2">
    <source>
        <dbReference type="ARBA" id="ARBA00009072"/>
    </source>
</evidence>
<comment type="subcellular location">
    <subcellularLocation>
        <location evidence="1">Nucleus</location>
    </subcellularLocation>
</comment>
<dbReference type="PANTHER" id="PTHR12940">
    <property type="entry name" value="ES-2 PROTEIN - RELATED"/>
    <property type="match status" value="1"/>
</dbReference>
<dbReference type="Proteomes" id="UP000332933">
    <property type="component" value="Unassembled WGS sequence"/>
</dbReference>
<evidence type="ECO:0000256" key="1">
    <source>
        <dbReference type="ARBA" id="ARBA00004123"/>
    </source>
</evidence>
<proteinExistence type="inferred from homology"/>
<evidence type="ECO:0000313" key="7">
    <source>
        <dbReference type="Proteomes" id="UP000332933"/>
    </source>
</evidence>
<evidence type="ECO:0000256" key="4">
    <source>
        <dbReference type="SAM" id="MobiDB-lite"/>
    </source>
</evidence>
<dbReference type="OrthoDB" id="19679at2759"/>
<evidence type="ECO:0000313" key="5">
    <source>
        <dbReference type="EMBL" id="KAF0694201.1"/>
    </source>
</evidence>
<dbReference type="AlphaFoldDB" id="A0A485L4I8"/>
<dbReference type="Pfam" id="PF09751">
    <property type="entry name" value="Es2"/>
    <property type="match status" value="1"/>
</dbReference>
<dbReference type="InterPro" id="IPR019148">
    <property type="entry name" value="Nuclear_protein_DGCR14_ESS-2"/>
</dbReference>
<dbReference type="PANTHER" id="PTHR12940:SF0">
    <property type="entry name" value="SPLICING FACTOR ESS-2 HOMOLOG"/>
    <property type="match status" value="1"/>
</dbReference>
<reference evidence="6 7" key="1">
    <citation type="submission" date="2019-03" db="EMBL/GenBank/DDBJ databases">
        <authorList>
            <person name="Gaulin E."/>
            <person name="Dumas B."/>
        </authorList>
    </citation>
    <scope>NUCLEOTIDE SEQUENCE [LARGE SCALE GENOMIC DNA]</scope>
    <source>
        <strain evidence="6">CBS 568.67</strain>
    </source>
</reference>
<evidence type="ECO:0000313" key="6">
    <source>
        <dbReference type="EMBL" id="VFT91721.1"/>
    </source>
</evidence>
<reference evidence="5" key="2">
    <citation type="submission" date="2019-06" db="EMBL/GenBank/DDBJ databases">
        <title>Genomics analysis of Aphanomyces spp. identifies a new class of oomycete effector associated with host adaptation.</title>
        <authorList>
            <person name="Gaulin E."/>
        </authorList>
    </citation>
    <scope>NUCLEOTIDE SEQUENCE</scope>
    <source>
        <strain evidence="5">CBS 578.67</strain>
    </source>
</reference>
<keyword evidence="7" id="KW-1185">Reference proteome</keyword>